<name>A0A2W5SRS2_9BACT</name>
<proteinExistence type="predicted"/>
<gene>
    <name evidence="1" type="ORF">DI536_31300</name>
</gene>
<dbReference type="AlphaFoldDB" id="A0A2W5SRS2"/>
<comment type="caution">
    <text evidence="1">The sequence shown here is derived from an EMBL/GenBank/DDBJ whole genome shotgun (WGS) entry which is preliminary data.</text>
</comment>
<accession>A0A2W5SRS2</accession>
<evidence type="ECO:0000313" key="2">
    <source>
        <dbReference type="Proteomes" id="UP000249061"/>
    </source>
</evidence>
<protein>
    <submittedName>
        <fullName evidence="1">Uncharacterized protein</fullName>
    </submittedName>
</protein>
<reference evidence="1 2" key="1">
    <citation type="submission" date="2017-08" db="EMBL/GenBank/DDBJ databases">
        <title>Infants hospitalized years apart are colonized by the same room-sourced microbial strains.</title>
        <authorList>
            <person name="Brooks B."/>
            <person name="Olm M.R."/>
            <person name="Firek B.A."/>
            <person name="Baker R."/>
            <person name="Thomas B.C."/>
            <person name="Morowitz M.J."/>
            <person name="Banfield J.F."/>
        </authorList>
    </citation>
    <scope>NUCLEOTIDE SEQUENCE [LARGE SCALE GENOMIC DNA]</scope>
    <source>
        <strain evidence="1">S2_003_000_R2_14</strain>
    </source>
</reference>
<dbReference type="EMBL" id="QFQP01000041">
    <property type="protein sequence ID" value="PZR05949.1"/>
    <property type="molecule type" value="Genomic_DNA"/>
</dbReference>
<sequence length="90" mass="9793">MLKDERPRGPGTVRPFVFLSNGGPGGKRAFHACRADSFGLGFAKPPARRSTHVRFEQDVEPSMGAVRELSLAVPVARWLRGLEAKAGYLS</sequence>
<dbReference type="Proteomes" id="UP000249061">
    <property type="component" value="Unassembled WGS sequence"/>
</dbReference>
<evidence type="ECO:0000313" key="1">
    <source>
        <dbReference type="EMBL" id="PZR05949.1"/>
    </source>
</evidence>
<organism evidence="1 2">
    <name type="scientific">Archangium gephyra</name>
    <dbReference type="NCBI Taxonomy" id="48"/>
    <lineage>
        <taxon>Bacteria</taxon>
        <taxon>Pseudomonadati</taxon>
        <taxon>Myxococcota</taxon>
        <taxon>Myxococcia</taxon>
        <taxon>Myxococcales</taxon>
        <taxon>Cystobacterineae</taxon>
        <taxon>Archangiaceae</taxon>
        <taxon>Archangium</taxon>
    </lineage>
</organism>